<dbReference type="FunFam" id="2.60.120.330:FF:000004">
    <property type="entry name" value="aspartyl/asparaginyl beta-hydroxylase isoform X2"/>
    <property type="match status" value="1"/>
</dbReference>
<keyword evidence="4" id="KW-0812">Transmembrane</keyword>
<dbReference type="AlphaFoldDB" id="A0A8C4PWA3"/>
<name>A0A8C4PWA3_EPTBU</name>
<proteinExistence type="inferred from homology"/>
<evidence type="ECO:0000256" key="3">
    <source>
        <dbReference type="SAM" id="MobiDB-lite"/>
    </source>
</evidence>
<dbReference type="GO" id="GO:0005783">
    <property type="term" value="C:endoplasmic reticulum"/>
    <property type="evidence" value="ECO:0007669"/>
    <property type="project" value="TreeGrafter"/>
</dbReference>
<evidence type="ECO:0000256" key="4">
    <source>
        <dbReference type="SAM" id="Phobius"/>
    </source>
</evidence>
<dbReference type="InterPro" id="IPR039038">
    <property type="entry name" value="ASPH"/>
</dbReference>
<keyword evidence="4" id="KW-0472">Membrane</keyword>
<dbReference type="Pfam" id="PF05118">
    <property type="entry name" value="Asp_Arg_Hydrox"/>
    <property type="match status" value="1"/>
</dbReference>
<evidence type="ECO:0000259" key="5">
    <source>
        <dbReference type="Pfam" id="PF05118"/>
    </source>
</evidence>
<dbReference type="SMART" id="SM00028">
    <property type="entry name" value="TPR"/>
    <property type="match status" value="3"/>
</dbReference>
<dbReference type="Pfam" id="PF13432">
    <property type="entry name" value="TPR_16"/>
    <property type="match status" value="2"/>
</dbReference>
<keyword evidence="7" id="KW-1185">Reference proteome</keyword>
<feature type="transmembrane region" description="Helical" evidence="4">
    <location>
        <begin position="26"/>
        <end position="44"/>
    </location>
</feature>
<reference evidence="6" key="2">
    <citation type="submission" date="2025-09" db="UniProtKB">
        <authorList>
            <consortium name="Ensembl"/>
        </authorList>
    </citation>
    <scope>IDENTIFICATION</scope>
</reference>
<dbReference type="InterPro" id="IPR027443">
    <property type="entry name" value="IPNS-like_sf"/>
</dbReference>
<feature type="repeat" description="TPR" evidence="2">
    <location>
        <begin position="228"/>
        <end position="261"/>
    </location>
</feature>
<evidence type="ECO:0000256" key="2">
    <source>
        <dbReference type="PROSITE-ProRule" id="PRU00339"/>
    </source>
</evidence>
<dbReference type="OMA" id="YELGHKK"/>
<evidence type="ECO:0000313" key="6">
    <source>
        <dbReference type="Ensembl" id="ENSEBUP00000000314.1"/>
    </source>
</evidence>
<comment type="similarity">
    <text evidence="1">Belongs to the aspartyl/asparaginyl beta-hydroxylase family.</text>
</comment>
<dbReference type="InterPro" id="IPR011990">
    <property type="entry name" value="TPR-like_helical_dom_sf"/>
</dbReference>
<organism evidence="6 7">
    <name type="scientific">Eptatretus burgeri</name>
    <name type="common">Inshore hagfish</name>
    <dbReference type="NCBI Taxonomy" id="7764"/>
    <lineage>
        <taxon>Eukaryota</taxon>
        <taxon>Metazoa</taxon>
        <taxon>Chordata</taxon>
        <taxon>Craniata</taxon>
        <taxon>Vertebrata</taxon>
        <taxon>Cyclostomata</taxon>
        <taxon>Myxini</taxon>
        <taxon>Myxiniformes</taxon>
        <taxon>Myxinidae</taxon>
        <taxon>Eptatretinae</taxon>
        <taxon>Eptatretus</taxon>
    </lineage>
</organism>
<keyword evidence="2" id="KW-0802">TPR repeat</keyword>
<dbReference type="SUPFAM" id="SSF48452">
    <property type="entry name" value="TPR-like"/>
    <property type="match status" value="1"/>
</dbReference>
<dbReference type="Gene3D" id="1.25.40.10">
    <property type="entry name" value="Tetratricopeptide repeat domain"/>
    <property type="match status" value="1"/>
</dbReference>
<dbReference type="GeneTree" id="ENSGT00940000156304"/>
<dbReference type="SUPFAM" id="SSF51197">
    <property type="entry name" value="Clavaminate synthase-like"/>
    <property type="match status" value="1"/>
</dbReference>
<feature type="region of interest" description="Disordered" evidence="3">
    <location>
        <begin position="79"/>
        <end position="100"/>
    </location>
</feature>
<dbReference type="PANTHER" id="PTHR12366:SF29">
    <property type="entry name" value="ASPARTYL BETA-HYDROXYLASE, ISOFORM L"/>
    <property type="match status" value="1"/>
</dbReference>
<dbReference type="GO" id="GO:0062101">
    <property type="term" value="F:peptidyl-aspartic acid 3-dioxygenase activity"/>
    <property type="evidence" value="ECO:0007669"/>
    <property type="project" value="InterPro"/>
</dbReference>
<keyword evidence="4" id="KW-1133">Transmembrane helix</keyword>
<dbReference type="PROSITE" id="PS50005">
    <property type="entry name" value="TPR"/>
    <property type="match status" value="1"/>
</dbReference>
<evidence type="ECO:0000313" key="7">
    <source>
        <dbReference type="Proteomes" id="UP000694388"/>
    </source>
</evidence>
<feature type="domain" description="Aspartyl/asparaginy/proline hydroxylase" evidence="5">
    <location>
        <begin position="366"/>
        <end position="520"/>
    </location>
</feature>
<protein>
    <submittedName>
        <fullName evidence="6">Un-named hu7910</fullName>
    </submittedName>
</protein>
<accession>A0A8C4PWA3</accession>
<evidence type="ECO:0000256" key="1">
    <source>
        <dbReference type="ARBA" id="ARBA00007730"/>
    </source>
</evidence>
<feature type="compositionally biased region" description="Polar residues" evidence="3">
    <location>
        <begin position="81"/>
        <end position="95"/>
    </location>
</feature>
<dbReference type="Gene3D" id="2.60.120.330">
    <property type="entry name" value="B-lactam Antibiotic, Isopenicillin N Synthase, Chain"/>
    <property type="match status" value="1"/>
</dbReference>
<dbReference type="Proteomes" id="UP000694388">
    <property type="component" value="Unplaced"/>
</dbReference>
<reference evidence="6" key="1">
    <citation type="submission" date="2025-08" db="UniProtKB">
        <authorList>
            <consortium name="Ensembl"/>
        </authorList>
    </citation>
    <scope>IDENTIFICATION</scope>
</reference>
<sequence length="533" mass="60113">MSTNGGQSHVPAQALVGRRSSGCLKWVLIVVLLSVCSGGLLLMLRPSDTWNILLQKQSDVPAPVEPPSQETTPEAIFSEEVTPSQHRQQKVSAPGTSHADKAKKPMLFNKLDKGIRAELEAAEGLRKKGKIEEAVKAFDDLVKRYPNSPRARYGKAQAQDDLAEKLRSNELLLNAIALYGEVAVLPDVPSDLLRLTLRRQADRYQFMGRMRLAMKSLKILTSMFPDDLGLLNDLGVAYLLLGDNKAAKTVYEQILVRTPNDGLAQVHYGFILKAENQINASIPYLQKGIESGASGTDDGRFYFHLGDALQRAGRLAESYIWYERGHKRGHFLSVLQRSLYNVNNLQAQPWWTTAETGYTSLVRALEKGWHTIRDEALAVVDKQQSLFLSEDENLRKSGNWKQFTLWQQGRRNEKSCLQTPRTCAIMERFPESVGCTRGQVKFSIMQPGTHVWPHTGPTNCRLRLHLGLVIPPDGCSIRCGNETRYWEEGKVLIFDDSFEHEVWQDAQSYRLIFIVDVWHPGLTTHQRRTLSPI</sequence>
<dbReference type="InterPro" id="IPR007803">
    <property type="entry name" value="Asp/Arg/Pro-Hydrxlase"/>
</dbReference>
<dbReference type="Ensembl" id="ENSEBUT00000000607.1">
    <property type="protein sequence ID" value="ENSEBUP00000000314.1"/>
    <property type="gene ID" value="ENSEBUG00000000512.1"/>
</dbReference>
<dbReference type="InterPro" id="IPR019734">
    <property type="entry name" value="TPR_rpt"/>
</dbReference>
<dbReference type="PANTHER" id="PTHR12366">
    <property type="entry name" value="ASPARTYL/ASPARAGINYL BETA-HYDROXYLASE"/>
    <property type="match status" value="1"/>
</dbReference>